<dbReference type="OrthoDB" id="545169at2759"/>
<feature type="transmembrane region" description="Helical" evidence="1">
    <location>
        <begin position="51"/>
        <end position="73"/>
    </location>
</feature>
<dbReference type="EMBL" id="CAJNRE010000435">
    <property type="protein sequence ID" value="CAF1927212.1"/>
    <property type="molecule type" value="Genomic_DNA"/>
</dbReference>
<dbReference type="Proteomes" id="UP000663834">
    <property type="component" value="Unassembled WGS sequence"/>
</dbReference>
<proteinExistence type="predicted"/>
<reference evidence="2" key="1">
    <citation type="submission" date="2021-02" db="EMBL/GenBank/DDBJ databases">
        <authorList>
            <person name="Nowell W R."/>
        </authorList>
    </citation>
    <scope>NUCLEOTIDE SEQUENCE</scope>
</reference>
<protein>
    <submittedName>
        <fullName evidence="2">Uncharacterized protein</fullName>
    </submittedName>
</protein>
<evidence type="ECO:0000313" key="4">
    <source>
        <dbReference type="EMBL" id="CAF1927212.1"/>
    </source>
</evidence>
<keyword evidence="1" id="KW-0472">Membrane</keyword>
<dbReference type="Proteomes" id="UP000663855">
    <property type="component" value="Unassembled WGS sequence"/>
</dbReference>
<gene>
    <name evidence="2" type="ORF">CJN711_LOCUS3968</name>
    <name evidence="3" type="ORF">KQP761_LOCUS25695</name>
    <name evidence="4" type="ORF">MBJ925_LOCUS3521</name>
</gene>
<evidence type="ECO:0000313" key="3">
    <source>
        <dbReference type="EMBL" id="CAF1628198.1"/>
    </source>
</evidence>
<accession>A0A814J4N4</accession>
<feature type="transmembrane region" description="Helical" evidence="1">
    <location>
        <begin position="85"/>
        <end position="104"/>
    </location>
</feature>
<comment type="caution">
    <text evidence="2">The sequence shown here is derived from an EMBL/GenBank/DDBJ whole genome shotgun (WGS) entry which is preliminary data.</text>
</comment>
<organism evidence="2 5">
    <name type="scientific">Rotaria magnacalcarata</name>
    <dbReference type="NCBI Taxonomy" id="392030"/>
    <lineage>
        <taxon>Eukaryota</taxon>
        <taxon>Metazoa</taxon>
        <taxon>Spiralia</taxon>
        <taxon>Gnathifera</taxon>
        <taxon>Rotifera</taxon>
        <taxon>Eurotatoria</taxon>
        <taxon>Bdelloidea</taxon>
        <taxon>Philodinida</taxon>
        <taxon>Philodinidae</taxon>
        <taxon>Rotaria</taxon>
    </lineage>
</organism>
<dbReference type="Proteomes" id="UP000663824">
    <property type="component" value="Unassembled WGS sequence"/>
</dbReference>
<evidence type="ECO:0000256" key="1">
    <source>
        <dbReference type="SAM" id="Phobius"/>
    </source>
</evidence>
<keyword evidence="1" id="KW-0812">Transmembrane</keyword>
<dbReference type="EMBL" id="CAJNOV010000688">
    <property type="protein sequence ID" value="CAF1034516.1"/>
    <property type="molecule type" value="Genomic_DNA"/>
</dbReference>
<keyword evidence="1" id="KW-1133">Transmembrane helix</keyword>
<evidence type="ECO:0000313" key="2">
    <source>
        <dbReference type="EMBL" id="CAF1034516.1"/>
    </source>
</evidence>
<dbReference type="EMBL" id="CAJNOW010014006">
    <property type="protein sequence ID" value="CAF1628198.1"/>
    <property type="molecule type" value="Genomic_DNA"/>
</dbReference>
<evidence type="ECO:0000313" key="5">
    <source>
        <dbReference type="Proteomes" id="UP000663855"/>
    </source>
</evidence>
<sequence>MNLADSPQSLEEANIVVNDYMASDRSSRCTQQGQVLTDSAHKLVQKWYGSFLPAALIRAVLNAILYVVGGAVFQQKLGLPVSSRLSWYAVYALAIIRPSIMQFVPSRRNIRRLSDNLMNKGYKCPVSRANFFQLAPSKLIATFVKNR</sequence>
<dbReference type="AlphaFoldDB" id="A0A814J4N4"/>
<name>A0A814J4N4_9BILA</name>